<dbReference type="Gene3D" id="2.60.40.10">
    <property type="entry name" value="Immunoglobulins"/>
    <property type="match status" value="1"/>
</dbReference>
<dbReference type="SMART" id="SM00406">
    <property type="entry name" value="IGv"/>
    <property type="match status" value="1"/>
</dbReference>
<dbReference type="InterPro" id="IPR050150">
    <property type="entry name" value="IgV_Light_Chain"/>
</dbReference>
<dbReference type="Ensembl" id="ENSCHIT00010042024.1">
    <property type="protein sequence ID" value="ENSCHIP00010029800.1"/>
    <property type="gene ID" value="ENSCHIG00010022125.1"/>
</dbReference>
<dbReference type="InterPro" id="IPR013106">
    <property type="entry name" value="Ig_V-set"/>
</dbReference>
<dbReference type="InterPro" id="IPR036179">
    <property type="entry name" value="Ig-like_dom_sf"/>
</dbReference>
<dbReference type="AlphaFoldDB" id="A0A8C2RJW1"/>
<proteinExistence type="predicted"/>
<reference evidence="3" key="2">
    <citation type="submission" date="2025-08" db="UniProtKB">
        <authorList>
            <consortium name="Ensembl"/>
        </authorList>
    </citation>
    <scope>IDENTIFICATION</scope>
</reference>
<protein>
    <recommendedName>
        <fullName evidence="2">Immunoglobulin V-set domain-containing protein</fullName>
    </recommendedName>
</protein>
<dbReference type="SUPFAM" id="SSF48726">
    <property type="entry name" value="Immunoglobulin"/>
    <property type="match status" value="1"/>
</dbReference>
<feature type="domain" description="Immunoglobulin V-set" evidence="2">
    <location>
        <begin position="43"/>
        <end position="119"/>
    </location>
</feature>
<evidence type="ECO:0000313" key="3">
    <source>
        <dbReference type="Ensembl" id="ENSCHIP00010029800.1"/>
    </source>
</evidence>
<evidence type="ECO:0000259" key="2">
    <source>
        <dbReference type="SMART" id="SM00406"/>
    </source>
</evidence>
<evidence type="ECO:0000256" key="1">
    <source>
        <dbReference type="SAM" id="MobiDB-lite"/>
    </source>
</evidence>
<feature type="region of interest" description="Disordered" evidence="1">
    <location>
        <begin position="157"/>
        <end position="184"/>
    </location>
</feature>
<dbReference type="InterPro" id="IPR013783">
    <property type="entry name" value="Ig-like_fold"/>
</dbReference>
<organism evidence="3">
    <name type="scientific">Capra hircus</name>
    <name type="common">Goat</name>
    <dbReference type="NCBI Taxonomy" id="9925"/>
    <lineage>
        <taxon>Eukaryota</taxon>
        <taxon>Metazoa</taxon>
        <taxon>Chordata</taxon>
        <taxon>Craniata</taxon>
        <taxon>Vertebrata</taxon>
        <taxon>Euteleostomi</taxon>
        <taxon>Mammalia</taxon>
        <taxon>Eutheria</taxon>
        <taxon>Laurasiatheria</taxon>
        <taxon>Artiodactyla</taxon>
        <taxon>Ruminantia</taxon>
        <taxon>Pecora</taxon>
        <taxon>Bovidae</taxon>
        <taxon>Caprinae</taxon>
        <taxon>Capra</taxon>
    </lineage>
</organism>
<reference evidence="3" key="1">
    <citation type="submission" date="2019-03" db="EMBL/GenBank/DDBJ databases">
        <title>Genome sequencing and reference-guided assembly of Black Bengal Goat (Capra hircus).</title>
        <authorList>
            <person name="Siddiki A.Z."/>
            <person name="Baten A."/>
            <person name="Billah M."/>
            <person name="Alam M.A.U."/>
            <person name="Shawrob K.S.M."/>
            <person name="Saha S."/>
            <person name="Chowdhury M."/>
            <person name="Rahman A.H."/>
            <person name="Stear M."/>
            <person name="Miah G."/>
            <person name="Das G.B."/>
            <person name="Hossain M.M."/>
            <person name="Kumkum M."/>
            <person name="Islam M.S."/>
            <person name="Mollah A.M."/>
            <person name="Ahsan A."/>
            <person name="Tusar F."/>
            <person name="Khan M.K.I."/>
        </authorList>
    </citation>
    <scope>NUCLEOTIDE SEQUENCE [LARGE SCALE GENOMIC DNA]</scope>
</reference>
<accession>A0A8C2RJW1</accession>
<sequence length="184" mass="19756">MTGASLNTLLLGRMSVPLKPTRLCARPVLTQPPSASSSLGGSTAKITCQGDLLDEKYTAWYQQKPGQAPVKVICKDSERPSGILDRFSGSSSGKTATLTISGARTEDENYPAPRSFCEARETERTSPGPVWGHQTPPLGSATSHLCWGRGRSPLCPPWEGLSLQRRSPRPGPDPSLREIQVSEA</sequence>
<name>A0A8C2RJW1_CAPHI</name>
<dbReference type="PANTHER" id="PTHR23267">
    <property type="entry name" value="IMMUNOGLOBULIN LIGHT CHAIN"/>
    <property type="match status" value="1"/>
</dbReference>